<dbReference type="NCBIfam" id="TIGR02482">
    <property type="entry name" value="PFKA_ATP"/>
    <property type="match status" value="1"/>
</dbReference>
<dbReference type="SUPFAM" id="SSF53784">
    <property type="entry name" value="Phosphofructokinase"/>
    <property type="match status" value="1"/>
</dbReference>
<evidence type="ECO:0000256" key="4">
    <source>
        <dbReference type="ARBA" id="ARBA00004679"/>
    </source>
</evidence>
<dbReference type="GO" id="GO:0006002">
    <property type="term" value="P:fructose 6-phosphate metabolic process"/>
    <property type="evidence" value="ECO:0007669"/>
    <property type="project" value="UniProtKB-UniRule"/>
</dbReference>
<feature type="binding site" description="in other chain" evidence="15">
    <location>
        <begin position="185"/>
        <end position="187"/>
    </location>
    <ligand>
        <name>ADP</name>
        <dbReference type="ChEBI" id="CHEBI:456216"/>
        <note>allosteric activator; ligand shared between dimeric partners</note>
    </ligand>
</feature>
<evidence type="ECO:0000256" key="8">
    <source>
        <dbReference type="ARBA" id="ARBA00022723"/>
    </source>
</evidence>
<comment type="caution">
    <text evidence="17">The sequence shown here is derived from an EMBL/GenBank/DDBJ whole genome shotgun (WGS) entry which is preliminary data.</text>
</comment>
<evidence type="ECO:0000256" key="14">
    <source>
        <dbReference type="ARBA" id="ARBA00048070"/>
    </source>
</evidence>
<dbReference type="FunFam" id="3.40.50.450:FF:000001">
    <property type="entry name" value="ATP-dependent 6-phosphofructokinase"/>
    <property type="match status" value="1"/>
</dbReference>
<dbReference type="PIRSF" id="PIRSF000532">
    <property type="entry name" value="ATP_PFK_prok"/>
    <property type="match status" value="1"/>
</dbReference>
<dbReference type="HAMAP" id="MF_00339">
    <property type="entry name" value="Phosphofructokinase_I_B1"/>
    <property type="match status" value="1"/>
</dbReference>
<evidence type="ECO:0000256" key="13">
    <source>
        <dbReference type="ARBA" id="ARBA00023152"/>
    </source>
</evidence>
<feature type="binding site" description="in other chain" evidence="15">
    <location>
        <begin position="169"/>
        <end position="171"/>
    </location>
    <ligand>
        <name>substrate</name>
        <note>ligand shared between dimeric partners</note>
    </ligand>
</feature>
<name>A0A9D1KUM2_9FIRM</name>
<evidence type="ECO:0000313" key="17">
    <source>
        <dbReference type="EMBL" id="HIT99153.1"/>
    </source>
</evidence>
<comment type="activity regulation">
    <text evidence="15">Allosterically activated by ADP and other diphosphonucleosides, and allosterically inhibited by phosphoenolpyruvate.</text>
</comment>
<evidence type="ECO:0000259" key="16">
    <source>
        <dbReference type="Pfam" id="PF00365"/>
    </source>
</evidence>
<evidence type="ECO:0000256" key="7">
    <source>
        <dbReference type="ARBA" id="ARBA00022679"/>
    </source>
</evidence>
<dbReference type="Gene3D" id="3.40.50.450">
    <property type="match status" value="1"/>
</dbReference>
<dbReference type="EC" id="2.7.1.11" evidence="15"/>
<keyword evidence="7 15" id="KW-0808">Transferase</keyword>
<dbReference type="GO" id="GO:0005524">
    <property type="term" value="F:ATP binding"/>
    <property type="evidence" value="ECO:0007669"/>
    <property type="project" value="UniProtKB-UniRule"/>
</dbReference>
<keyword evidence="6 15" id="KW-0021">Allosteric enzyme</keyword>
<feature type="domain" description="Phosphofructokinase" evidence="16">
    <location>
        <begin position="3"/>
        <end position="276"/>
    </location>
</feature>
<evidence type="ECO:0000256" key="12">
    <source>
        <dbReference type="ARBA" id="ARBA00022842"/>
    </source>
</evidence>
<accession>A0A9D1KUM2</accession>
<dbReference type="GO" id="GO:0042802">
    <property type="term" value="F:identical protein binding"/>
    <property type="evidence" value="ECO:0007669"/>
    <property type="project" value="TreeGrafter"/>
</dbReference>
<comment type="subunit">
    <text evidence="15">Homotetramer.</text>
</comment>
<feature type="binding site" description="in other chain" evidence="15">
    <location>
        <begin position="213"/>
        <end position="215"/>
    </location>
    <ligand>
        <name>ADP</name>
        <dbReference type="ChEBI" id="CHEBI:456216"/>
        <note>allosteric activator; ligand shared between dimeric partners</note>
    </ligand>
</feature>
<comment type="subcellular location">
    <subcellularLocation>
        <location evidence="3 15">Cytoplasm</location>
    </subcellularLocation>
</comment>
<dbReference type="GO" id="GO:0005945">
    <property type="term" value="C:6-phosphofructokinase complex"/>
    <property type="evidence" value="ECO:0007669"/>
    <property type="project" value="TreeGrafter"/>
</dbReference>
<feature type="binding site" evidence="15">
    <location>
        <position position="162"/>
    </location>
    <ligand>
        <name>substrate</name>
        <note>ligand shared between dimeric partners</note>
    </ligand>
</feature>
<dbReference type="InterPro" id="IPR012003">
    <property type="entry name" value="ATP_PFK_prok-type"/>
</dbReference>
<feature type="binding site" description="in other chain" evidence="15">
    <location>
        <begin position="250"/>
        <end position="253"/>
    </location>
    <ligand>
        <name>substrate</name>
        <note>ligand shared between dimeric partners</note>
    </ligand>
</feature>
<feature type="binding site" evidence="15">
    <location>
        <begin position="102"/>
        <end position="105"/>
    </location>
    <ligand>
        <name>ATP</name>
        <dbReference type="ChEBI" id="CHEBI:30616"/>
    </ligand>
</feature>
<feature type="binding site" evidence="15">
    <location>
        <position position="11"/>
    </location>
    <ligand>
        <name>ATP</name>
        <dbReference type="ChEBI" id="CHEBI:30616"/>
    </ligand>
</feature>
<dbReference type="PRINTS" id="PR00476">
    <property type="entry name" value="PHFRCTKINASE"/>
</dbReference>
<dbReference type="Pfam" id="PF00365">
    <property type="entry name" value="PFK"/>
    <property type="match status" value="1"/>
</dbReference>
<evidence type="ECO:0000256" key="6">
    <source>
        <dbReference type="ARBA" id="ARBA00022533"/>
    </source>
</evidence>
<feature type="binding site" description="in other chain" evidence="15">
    <location>
        <position position="222"/>
    </location>
    <ligand>
        <name>substrate</name>
        <note>ligand shared between dimeric partners</note>
    </ligand>
</feature>
<reference evidence="17" key="1">
    <citation type="submission" date="2020-10" db="EMBL/GenBank/DDBJ databases">
        <authorList>
            <person name="Gilroy R."/>
        </authorList>
    </citation>
    <scope>NUCLEOTIDE SEQUENCE</scope>
    <source>
        <strain evidence="17">CHK176-22527</strain>
    </source>
</reference>
<proteinExistence type="inferred from homology"/>
<comment type="pathway">
    <text evidence="4 15">Carbohydrate degradation; glycolysis; D-glyceraldehyde 3-phosphate and glycerone phosphate from D-glucose: step 3/4.</text>
</comment>
<evidence type="ECO:0000256" key="1">
    <source>
        <dbReference type="ARBA" id="ARBA00001946"/>
    </source>
</evidence>
<evidence type="ECO:0000256" key="15">
    <source>
        <dbReference type="HAMAP-Rule" id="MF_00339"/>
    </source>
</evidence>
<keyword evidence="9 15" id="KW-0547">Nucleotide-binding</keyword>
<feature type="binding site" evidence="15">
    <location>
        <begin position="72"/>
        <end position="73"/>
    </location>
    <ligand>
        <name>ATP</name>
        <dbReference type="ChEBI" id="CHEBI:30616"/>
    </ligand>
</feature>
<keyword evidence="5 15" id="KW-0963">Cytoplasm</keyword>
<dbReference type="FunFam" id="3.40.50.460:FF:000002">
    <property type="entry name" value="ATP-dependent 6-phosphofructokinase"/>
    <property type="match status" value="1"/>
</dbReference>
<dbReference type="AlphaFoldDB" id="A0A9D1KUM2"/>
<keyword evidence="10 15" id="KW-0418">Kinase</keyword>
<feature type="binding site" description="in other chain" evidence="15">
    <location>
        <begin position="125"/>
        <end position="127"/>
    </location>
    <ligand>
        <name>substrate</name>
        <note>ligand shared between dimeric partners</note>
    </ligand>
</feature>
<evidence type="ECO:0000256" key="3">
    <source>
        <dbReference type="ARBA" id="ARBA00004496"/>
    </source>
</evidence>
<dbReference type="PANTHER" id="PTHR13697">
    <property type="entry name" value="PHOSPHOFRUCTOKINASE"/>
    <property type="match status" value="1"/>
</dbReference>
<dbReference type="GO" id="GO:0061621">
    <property type="term" value="P:canonical glycolysis"/>
    <property type="evidence" value="ECO:0007669"/>
    <property type="project" value="TreeGrafter"/>
</dbReference>
<feature type="binding site" evidence="15">
    <location>
        <position position="244"/>
    </location>
    <ligand>
        <name>substrate</name>
        <note>ligand shared between dimeric partners</note>
    </ligand>
</feature>
<dbReference type="GO" id="GO:0030388">
    <property type="term" value="P:fructose 1,6-bisphosphate metabolic process"/>
    <property type="evidence" value="ECO:0007669"/>
    <property type="project" value="TreeGrafter"/>
</dbReference>
<evidence type="ECO:0000256" key="11">
    <source>
        <dbReference type="ARBA" id="ARBA00022840"/>
    </source>
</evidence>
<feature type="binding site" evidence="15">
    <location>
        <position position="103"/>
    </location>
    <ligand>
        <name>Mg(2+)</name>
        <dbReference type="ChEBI" id="CHEBI:18420"/>
        <note>catalytic</note>
    </ligand>
</feature>
<comment type="similarity">
    <text evidence="15">Belongs to the phosphofructokinase type A (PFKA) family. ATP-dependent PFK group I subfamily. Prokaryotic clade 'B1' sub-subfamily.</text>
</comment>
<dbReference type="GO" id="GO:0070095">
    <property type="term" value="F:fructose-6-phosphate binding"/>
    <property type="evidence" value="ECO:0007669"/>
    <property type="project" value="TreeGrafter"/>
</dbReference>
<evidence type="ECO:0000256" key="5">
    <source>
        <dbReference type="ARBA" id="ARBA00022490"/>
    </source>
</evidence>
<dbReference type="GO" id="GO:0003872">
    <property type="term" value="F:6-phosphofructokinase activity"/>
    <property type="evidence" value="ECO:0007669"/>
    <property type="project" value="UniProtKB-UniRule"/>
</dbReference>
<organism evidence="17 18">
    <name type="scientific">Candidatus Allocopromorpha excrementavium</name>
    <dbReference type="NCBI Taxonomy" id="2840741"/>
    <lineage>
        <taxon>Bacteria</taxon>
        <taxon>Bacillati</taxon>
        <taxon>Bacillota</taxon>
        <taxon>Clostridia</taxon>
        <taxon>Eubacteriales</taxon>
        <taxon>Eubacteriaceae</taxon>
        <taxon>Eubacteriaceae incertae sedis</taxon>
        <taxon>Candidatus Allocopromorpha</taxon>
    </lineage>
</organism>
<dbReference type="EMBL" id="DVLX01000028">
    <property type="protein sequence ID" value="HIT99153.1"/>
    <property type="molecule type" value="Genomic_DNA"/>
</dbReference>
<evidence type="ECO:0000313" key="18">
    <source>
        <dbReference type="Proteomes" id="UP000824159"/>
    </source>
</evidence>
<comment type="caution">
    <text evidence="15">Lacks conserved residue(s) required for the propagation of feature annotation.</text>
</comment>
<protein>
    <recommendedName>
        <fullName evidence="15">ATP-dependent 6-phosphofructokinase</fullName>
        <shortName evidence="15">ATP-PFK</shortName>
        <shortName evidence="15">Phosphofructokinase</shortName>
        <ecNumber evidence="15">2.7.1.11</ecNumber>
    </recommendedName>
    <alternativeName>
        <fullName evidence="15">Phosphohexokinase</fullName>
    </alternativeName>
</protein>
<evidence type="ECO:0000256" key="10">
    <source>
        <dbReference type="ARBA" id="ARBA00022777"/>
    </source>
</evidence>
<reference evidence="17" key="2">
    <citation type="journal article" date="2021" name="PeerJ">
        <title>Extensive microbial diversity within the chicken gut microbiome revealed by metagenomics and culture.</title>
        <authorList>
            <person name="Gilroy R."/>
            <person name="Ravi A."/>
            <person name="Getino M."/>
            <person name="Pursley I."/>
            <person name="Horton D.L."/>
            <person name="Alikhan N.F."/>
            <person name="Baker D."/>
            <person name="Gharbi K."/>
            <person name="Hall N."/>
            <person name="Watson M."/>
            <person name="Adriaenssens E.M."/>
            <person name="Foster-Nyarko E."/>
            <person name="Jarju S."/>
            <person name="Secka A."/>
            <person name="Antonio M."/>
            <person name="Oren A."/>
            <person name="Chaudhuri R.R."/>
            <person name="La Ragione R."/>
            <person name="Hildebrand F."/>
            <person name="Pallen M.J."/>
        </authorList>
    </citation>
    <scope>NUCLEOTIDE SEQUENCE</scope>
    <source>
        <strain evidence="17">CHK176-22527</strain>
    </source>
</reference>
<dbReference type="NCBIfam" id="NF002872">
    <property type="entry name" value="PRK03202.1"/>
    <property type="match status" value="1"/>
</dbReference>
<feature type="binding site" evidence="15">
    <location>
        <begin position="21"/>
        <end position="25"/>
    </location>
    <ligand>
        <name>ADP</name>
        <dbReference type="ChEBI" id="CHEBI:456216"/>
        <note>allosteric activator; ligand shared between dimeric partners</note>
    </ligand>
</feature>
<dbReference type="Gene3D" id="3.40.50.460">
    <property type="entry name" value="Phosphofructokinase domain"/>
    <property type="match status" value="1"/>
</dbReference>
<dbReference type="GO" id="GO:0048029">
    <property type="term" value="F:monosaccharide binding"/>
    <property type="evidence" value="ECO:0007669"/>
    <property type="project" value="TreeGrafter"/>
</dbReference>
<keyword evidence="12 15" id="KW-0460">Magnesium</keyword>
<evidence type="ECO:0000256" key="2">
    <source>
        <dbReference type="ARBA" id="ARBA00002659"/>
    </source>
</evidence>
<dbReference type="GO" id="GO:0016208">
    <property type="term" value="F:AMP binding"/>
    <property type="evidence" value="ECO:0007669"/>
    <property type="project" value="TreeGrafter"/>
</dbReference>
<sequence>MKKIGVLTSGGDAPGMNAAIRAAVRKGLSMGMEVFGIERGYEGLLDGDIRKMEWHSVGDILQRGGTILRTARSERFRTQEGQEHAAKMLETFGIEGLVVIGGDGSFKGGLALSDRGIKVMGVPGTIDNDLAYTDYTIGFDTAVNTILSLVSNIRDTSSAHERTTVIEVMGRNCGDIAVYAGLGGGADDILVPELEIDINRTCRRILRGQQSGKLHSIIIKAEGVDISTQELTKIIEEKTGKETRAVVPGYIQRGGTPTLKDRMLASLTAAKAVQLLYDDEESRAVGISSGKIISYDLRKAIEMKREFDRSIYDLAETLA</sequence>
<feature type="active site" description="Proton acceptor" evidence="15">
    <location>
        <position position="127"/>
    </location>
</feature>
<keyword evidence="8 15" id="KW-0479">Metal-binding</keyword>
<dbReference type="InterPro" id="IPR035966">
    <property type="entry name" value="PKF_sf"/>
</dbReference>
<dbReference type="InterPro" id="IPR012828">
    <property type="entry name" value="PFKA_ATP_prok"/>
</dbReference>
<dbReference type="InterPro" id="IPR022953">
    <property type="entry name" value="ATP_PFK"/>
</dbReference>
<dbReference type="GO" id="GO:0046872">
    <property type="term" value="F:metal ion binding"/>
    <property type="evidence" value="ECO:0007669"/>
    <property type="project" value="UniProtKB-KW"/>
</dbReference>
<comment type="function">
    <text evidence="2 15">Catalyzes the phosphorylation of D-fructose 6-phosphate to fructose 1,6-bisphosphate by ATP, the first committing step of glycolysis.</text>
</comment>
<comment type="catalytic activity">
    <reaction evidence="14 15">
        <text>beta-D-fructose 6-phosphate + ATP = beta-D-fructose 1,6-bisphosphate + ADP + H(+)</text>
        <dbReference type="Rhea" id="RHEA:16109"/>
        <dbReference type="ChEBI" id="CHEBI:15378"/>
        <dbReference type="ChEBI" id="CHEBI:30616"/>
        <dbReference type="ChEBI" id="CHEBI:32966"/>
        <dbReference type="ChEBI" id="CHEBI:57634"/>
        <dbReference type="ChEBI" id="CHEBI:456216"/>
        <dbReference type="EC" id="2.7.1.11"/>
    </reaction>
</comment>
<keyword evidence="11 15" id="KW-0067">ATP-binding</keyword>
<keyword evidence="13 15" id="KW-0324">Glycolysis</keyword>
<comment type="cofactor">
    <cofactor evidence="1 15">
        <name>Mg(2+)</name>
        <dbReference type="ChEBI" id="CHEBI:18420"/>
    </cofactor>
</comment>
<feature type="binding site" description="in other chain" evidence="15">
    <location>
        <position position="154"/>
    </location>
    <ligand>
        <name>ADP</name>
        <dbReference type="ChEBI" id="CHEBI:456216"/>
        <note>allosteric activator; ligand shared between dimeric partners</note>
    </ligand>
</feature>
<evidence type="ECO:0000256" key="9">
    <source>
        <dbReference type="ARBA" id="ARBA00022741"/>
    </source>
</evidence>
<dbReference type="InterPro" id="IPR000023">
    <property type="entry name" value="Phosphofructokinase_dom"/>
</dbReference>
<dbReference type="PANTHER" id="PTHR13697:SF4">
    <property type="entry name" value="ATP-DEPENDENT 6-PHOSPHOFRUCTOKINASE"/>
    <property type="match status" value="1"/>
</dbReference>
<dbReference type="Proteomes" id="UP000824159">
    <property type="component" value="Unassembled WGS sequence"/>
</dbReference>
<gene>
    <name evidence="15 17" type="primary">pfkA</name>
    <name evidence="17" type="ORF">IAD12_02735</name>
</gene>